<protein>
    <recommendedName>
        <fullName evidence="3">CRAL/TRIO N-terminal domain-containing protein</fullName>
    </recommendedName>
</protein>
<evidence type="ECO:0000313" key="2">
    <source>
        <dbReference type="Proteomes" id="UP001642540"/>
    </source>
</evidence>
<comment type="caution">
    <text evidence="1">The sequence shown here is derived from an EMBL/GenBank/DDBJ whole genome shotgun (WGS) entry which is preliminary data.</text>
</comment>
<name>A0ABP1R5S7_9HEXA</name>
<evidence type="ECO:0000313" key="1">
    <source>
        <dbReference type="EMBL" id="CAL8116923.1"/>
    </source>
</evidence>
<gene>
    <name evidence="1" type="ORF">ODALV1_LOCUS17449</name>
</gene>
<accession>A0ABP1R5S7</accession>
<dbReference type="SUPFAM" id="SSF46938">
    <property type="entry name" value="CRAL/TRIO N-terminal domain"/>
    <property type="match status" value="1"/>
</dbReference>
<organism evidence="1 2">
    <name type="scientific">Orchesella dallaii</name>
    <dbReference type="NCBI Taxonomy" id="48710"/>
    <lineage>
        <taxon>Eukaryota</taxon>
        <taxon>Metazoa</taxon>
        <taxon>Ecdysozoa</taxon>
        <taxon>Arthropoda</taxon>
        <taxon>Hexapoda</taxon>
        <taxon>Collembola</taxon>
        <taxon>Entomobryomorpha</taxon>
        <taxon>Entomobryoidea</taxon>
        <taxon>Orchesellidae</taxon>
        <taxon>Orchesellinae</taxon>
        <taxon>Orchesella</taxon>
    </lineage>
</organism>
<dbReference type="Proteomes" id="UP001642540">
    <property type="component" value="Unassembled WGS sequence"/>
</dbReference>
<dbReference type="Gene3D" id="3.40.525.10">
    <property type="entry name" value="CRAL-TRIO lipid binding domain"/>
    <property type="match status" value="1"/>
</dbReference>
<reference evidence="1 2" key="1">
    <citation type="submission" date="2024-08" db="EMBL/GenBank/DDBJ databases">
        <authorList>
            <person name="Cucini C."/>
            <person name="Frati F."/>
        </authorList>
    </citation>
    <scope>NUCLEOTIDE SEQUENCE [LARGE SCALE GENOMIC DNA]</scope>
</reference>
<dbReference type="InterPro" id="IPR036273">
    <property type="entry name" value="CRAL/TRIO_N_dom_sf"/>
</dbReference>
<sequence>MVDANSNEVSQVDQGLKEMREWYQEFQEKENASKDVCQFLENSFKDEALLRRFLIGRKYRVKHACETLQTYAEMRFDKYPDMFPAYVPEKECFLVEDEQENPIFGVLKERDSKGRRIVYFNASKL</sequence>
<evidence type="ECO:0008006" key="3">
    <source>
        <dbReference type="Google" id="ProtNLM"/>
    </source>
</evidence>
<keyword evidence="2" id="KW-1185">Reference proteome</keyword>
<proteinExistence type="predicted"/>
<dbReference type="EMBL" id="CAXLJM020000053">
    <property type="protein sequence ID" value="CAL8116923.1"/>
    <property type="molecule type" value="Genomic_DNA"/>
</dbReference>
<dbReference type="InterPro" id="IPR036865">
    <property type="entry name" value="CRAL-TRIO_dom_sf"/>
</dbReference>